<sequence length="407" mass="44342">MKQTTIYVGMALLAMAGLSACSDSNSKDTSEKESGRETATNDSPDGPAAKASSGSADTVRLTPRQLGLVNVDMISYKTQPLKPVILANGVLALLPDSRAEVSSHIEGKINKIYVREGQRVSAGQPIVQLASFQLLELQNQYAEAHSEAEFLLAEYNRQNELRKSNIGVLSQYQSADAKLKAARAREMSLRDKLRLIGVSTNGIGKGGSMTATLIIRSPINGYISEFHENIGALVQPQTLLAEIINPDRIEANVFVYEKDADFVREGQTIDLSFVNRSLPTVKGTVAYISRAVDDENNAITLHVNFTRPKGEMLAADMSVQARIVGTGEYVSKTAIPRTAILDDGEGKFMFVTSRSTADTIPFRKQKIEITRQGDQYVEVKPLGKLPADIKIANNNVLALEAERKKGE</sequence>
<comment type="similarity">
    <text evidence="1">Belongs to the membrane fusion protein (MFP) (TC 8.A.1) family.</text>
</comment>
<dbReference type="Gene3D" id="2.40.30.170">
    <property type="match status" value="1"/>
</dbReference>
<evidence type="ECO:0000259" key="5">
    <source>
        <dbReference type="Pfam" id="PF25973"/>
    </source>
</evidence>
<keyword evidence="2" id="KW-0813">Transport</keyword>
<evidence type="ECO:0000256" key="2">
    <source>
        <dbReference type="ARBA" id="ARBA00022448"/>
    </source>
</evidence>
<dbReference type="Proteomes" id="UP000238375">
    <property type="component" value="Unassembled WGS sequence"/>
</dbReference>
<dbReference type="NCBIfam" id="TIGR01730">
    <property type="entry name" value="RND_mfp"/>
    <property type="match status" value="1"/>
</dbReference>
<dbReference type="InterPro" id="IPR058647">
    <property type="entry name" value="BSH_CzcB-like"/>
</dbReference>
<dbReference type="GO" id="GO:0015679">
    <property type="term" value="P:plasma membrane copper ion transport"/>
    <property type="evidence" value="ECO:0007669"/>
    <property type="project" value="TreeGrafter"/>
</dbReference>
<dbReference type="InterPro" id="IPR006143">
    <property type="entry name" value="RND_pump_MFP"/>
</dbReference>
<proteinExistence type="inferred from homology"/>
<organism evidence="6 7">
    <name type="scientific">Spirosoma oryzae</name>
    <dbReference type="NCBI Taxonomy" id="1469603"/>
    <lineage>
        <taxon>Bacteria</taxon>
        <taxon>Pseudomonadati</taxon>
        <taxon>Bacteroidota</taxon>
        <taxon>Cytophagia</taxon>
        <taxon>Cytophagales</taxon>
        <taxon>Cytophagaceae</taxon>
        <taxon>Spirosoma</taxon>
    </lineage>
</organism>
<feature type="domain" description="CzcB-like barrel-sandwich hybrid" evidence="5">
    <location>
        <begin position="99"/>
        <end position="240"/>
    </location>
</feature>
<dbReference type="PANTHER" id="PTHR30097">
    <property type="entry name" value="CATION EFFLUX SYSTEM PROTEIN CUSB"/>
    <property type="match status" value="1"/>
</dbReference>
<dbReference type="InterPro" id="IPR051909">
    <property type="entry name" value="MFP_Cation_Efflux"/>
</dbReference>
<dbReference type="EMBL" id="PVTE01000013">
    <property type="protein sequence ID" value="PRY36017.1"/>
    <property type="molecule type" value="Genomic_DNA"/>
</dbReference>
<feature type="chain" id="PRO_5015593821" evidence="4">
    <location>
        <begin position="23"/>
        <end position="407"/>
    </location>
</feature>
<dbReference type="Pfam" id="PF25973">
    <property type="entry name" value="BSH_CzcB"/>
    <property type="match status" value="1"/>
</dbReference>
<accession>A0A2T0SRI2</accession>
<reference evidence="6 7" key="1">
    <citation type="submission" date="2018-03" db="EMBL/GenBank/DDBJ databases">
        <title>Genomic Encyclopedia of Archaeal and Bacterial Type Strains, Phase II (KMG-II): from individual species to whole genera.</title>
        <authorList>
            <person name="Goeker M."/>
        </authorList>
    </citation>
    <scope>NUCLEOTIDE SEQUENCE [LARGE SCALE GENOMIC DNA]</scope>
    <source>
        <strain evidence="6 7">DSM 28354</strain>
    </source>
</reference>
<dbReference type="PROSITE" id="PS51257">
    <property type="entry name" value="PROKAR_LIPOPROTEIN"/>
    <property type="match status" value="1"/>
</dbReference>
<dbReference type="PANTHER" id="PTHR30097:SF4">
    <property type="entry name" value="SLR6042 PROTEIN"/>
    <property type="match status" value="1"/>
</dbReference>
<dbReference type="OrthoDB" id="921952at2"/>
<evidence type="ECO:0000313" key="7">
    <source>
        <dbReference type="Proteomes" id="UP000238375"/>
    </source>
</evidence>
<evidence type="ECO:0000313" key="6">
    <source>
        <dbReference type="EMBL" id="PRY36017.1"/>
    </source>
</evidence>
<dbReference type="GO" id="GO:0022857">
    <property type="term" value="F:transmembrane transporter activity"/>
    <property type="evidence" value="ECO:0007669"/>
    <property type="project" value="InterPro"/>
</dbReference>
<protein>
    <submittedName>
        <fullName evidence="6">RND family efflux transporter MFP subunit</fullName>
    </submittedName>
</protein>
<evidence type="ECO:0000256" key="3">
    <source>
        <dbReference type="SAM" id="MobiDB-lite"/>
    </source>
</evidence>
<comment type="caution">
    <text evidence="6">The sequence shown here is derived from an EMBL/GenBank/DDBJ whole genome shotgun (WGS) entry which is preliminary data.</text>
</comment>
<dbReference type="GO" id="GO:0016020">
    <property type="term" value="C:membrane"/>
    <property type="evidence" value="ECO:0007669"/>
    <property type="project" value="InterPro"/>
</dbReference>
<keyword evidence="4" id="KW-0732">Signal</keyword>
<name>A0A2T0SRI2_9BACT</name>
<dbReference type="SUPFAM" id="SSF111369">
    <property type="entry name" value="HlyD-like secretion proteins"/>
    <property type="match status" value="1"/>
</dbReference>
<gene>
    <name evidence="6" type="ORF">CLV58_113148</name>
</gene>
<feature type="region of interest" description="Disordered" evidence="3">
    <location>
        <begin position="21"/>
        <end position="57"/>
    </location>
</feature>
<dbReference type="Gene3D" id="2.40.50.100">
    <property type="match status" value="1"/>
</dbReference>
<feature type="signal peptide" evidence="4">
    <location>
        <begin position="1"/>
        <end position="22"/>
    </location>
</feature>
<dbReference type="GO" id="GO:0060003">
    <property type="term" value="P:copper ion export"/>
    <property type="evidence" value="ECO:0007669"/>
    <property type="project" value="TreeGrafter"/>
</dbReference>
<dbReference type="GO" id="GO:0030313">
    <property type="term" value="C:cell envelope"/>
    <property type="evidence" value="ECO:0007669"/>
    <property type="project" value="TreeGrafter"/>
</dbReference>
<evidence type="ECO:0000256" key="4">
    <source>
        <dbReference type="SAM" id="SignalP"/>
    </source>
</evidence>
<dbReference type="AlphaFoldDB" id="A0A2T0SRI2"/>
<evidence type="ECO:0000256" key="1">
    <source>
        <dbReference type="ARBA" id="ARBA00009477"/>
    </source>
</evidence>
<dbReference type="RefSeq" id="WP_106138914.1">
    <property type="nucleotide sequence ID" value="NZ_PVTE01000013.1"/>
</dbReference>
<feature type="compositionally biased region" description="Basic and acidic residues" evidence="3">
    <location>
        <begin position="25"/>
        <end position="36"/>
    </location>
</feature>
<keyword evidence="7" id="KW-1185">Reference proteome</keyword>